<dbReference type="PROSITE" id="PS50186">
    <property type="entry name" value="DEP"/>
    <property type="match status" value="1"/>
</dbReference>
<dbReference type="InterPro" id="IPR036390">
    <property type="entry name" value="WH_DNA-bd_sf"/>
</dbReference>
<accession>A0A9X6NGE2</accession>
<dbReference type="Proteomes" id="UP000192578">
    <property type="component" value="Unassembled WGS sequence"/>
</dbReference>
<dbReference type="Pfam" id="PF00610">
    <property type="entry name" value="DEP"/>
    <property type="match status" value="1"/>
</dbReference>
<dbReference type="OrthoDB" id="10064772at2759"/>
<name>A0A9X6NGE2_HYPEX</name>
<feature type="domain" description="DEP" evidence="2">
    <location>
        <begin position="37"/>
        <end position="108"/>
    </location>
</feature>
<organism evidence="3 4">
    <name type="scientific">Hypsibius exemplaris</name>
    <name type="common">Freshwater tardigrade</name>
    <dbReference type="NCBI Taxonomy" id="2072580"/>
    <lineage>
        <taxon>Eukaryota</taxon>
        <taxon>Metazoa</taxon>
        <taxon>Ecdysozoa</taxon>
        <taxon>Tardigrada</taxon>
        <taxon>Eutardigrada</taxon>
        <taxon>Parachela</taxon>
        <taxon>Hypsibioidea</taxon>
        <taxon>Hypsibiidae</taxon>
        <taxon>Hypsibius</taxon>
    </lineage>
</organism>
<sequence length="675" mass="74856">MDKIQPGPFRATKLWNMVATSFRQIPVGPHWKNMRKYEDSFTGLEAVDWMMEYLKRNPNFGEEKGTRTICIKMCDRLLQHGAFEAVRAPVGSQPAKFKEDSQLYRFPLKFVPGSADKAFLRPLSSLNGKALPSSSQTAAQAKLTADEVWLDELRQHLARLLRLESPADLDITMMSSSSATNSNVINGGNRQAPGIDVSNVTSNVTRNHPHHPPSTGNEASTADLFPVFVFNAIKALENWPNPPAGLGIPDSPGFERCLLFVVEGFLRGLSPTAAAVGLVGSATNELLRKVFELLSPPLIRRHSSHLDSSSSVESFMQEILNGNAARRGSYPDVCLETAFAGTVPETRLIRKRPRSNSLFPTMDFMTVNSHNHNSSSPGSSRSGSAECIVAKTRASASDAGSAGGGCFPPSPRQSLTTAAAVHAATTPGGSNPPLIDSGSGSLEKINPGYRDDSYDLDDQFFTPQGKFHPEIDWRELQMSPPTYSPDLIRSVQLVLLTETPHRRAQLERLLLMFEKIFKNNQLHFSEEFTTQDFVTQCFAPLVFGDSDPICCHMLLFMVLNRVAIFLPVDDFRAKVAQRMKSLGVVSAFCNRISKNEYDEQRSFQDGHMTELLNGIVANSTMNIKEKRKKLKQFQKSYPDIYAARFENSKSVESIFVACQQEKPKARLTKFKSLRI</sequence>
<dbReference type="Gene3D" id="1.10.10.10">
    <property type="entry name" value="Winged helix-like DNA-binding domain superfamily/Winged helix DNA-binding domain"/>
    <property type="match status" value="1"/>
</dbReference>
<evidence type="ECO:0000313" key="3">
    <source>
        <dbReference type="EMBL" id="OWA53477.1"/>
    </source>
</evidence>
<gene>
    <name evidence="3" type="ORF">BV898_17905</name>
</gene>
<protein>
    <recommendedName>
        <fullName evidence="2">DEP domain-containing protein</fullName>
    </recommendedName>
</protein>
<evidence type="ECO:0000256" key="1">
    <source>
        <dbReference type="SAM" id="MobiDB-lite"/>
    </source>
</evidence>
<dbReference type="EMBL" id="MTYJ01000324">
    <property type="protein sequence ID" value="OWA53477.1"/>
    <property type="molecule type" value="Genomic_DNA"/>
</dbReference>
<dbReference type="SUPFAM" id="SSF46785">
    <property type="entry name" value="Winged helix' DNA-binding domain"/>
    <property type="match status" value="1"/>
</dbReference>
<reference evidence="4" key="1">
    <citation type="submission" date="2017-01" db="EMBL/GenBank/DDBJ databases">
        <title>Comparative genomics of anhydrobiosis in the tardigrade Hypsibius dujardini.</title>
        <authorList>
            <person name="Yoshida Y."/>
            <person name="Koutsovoulos G."/>
            <person name="Laetsch D."/>
            <person name="Stevens L."/>
            <person name="Kumar S."/>
            <person name="Horikawa D."/>
            <person name="Ishino K."/>
            <person name="Komine S."/>
            <person name="Tomita M."/>
            <person name="Blaxter M."/>
            <person name="Arakawa K."/>
        </authorList>
    </citation>
    <scope>NUCLEOTIDE SEQUENCE [LARGE SCALE GENOMIC DNA]</scope>
    <source>
        <strain evidence="4">Z151</strain>
    </source>
</reference>
<comment type="caution">
    <text evidence="3">The sequence shown here is derived from an EMBL/GenBank/DDBJ whole genome shotgun (WGS) entry which is preliminary data.</text>
</comment>
<dbReference type="InterPro" id="IPR036388">
    <property type="entry name" value="WH-like_DNA-bd_sf"/>
</dbReference>
<keyword evidence="4" id="KW-1185">Reference proteome</keyword>
<evidence type="ECO:0000259" key="2">
    <source>
        <dbReference type="PROSITE" id="PS50186"/>
    </source>
</evidence>
<dbReference type="PANTHER" id="PTHR16206">
    <property type="entry name" value="DEP DOMAIN-CONTAINING"/>
    <property type="match status" value="1"/>
</dbReference>
<dbReference type="SMART" id="SM00049">
    <property type="entry name" value="DEP"/>
    <property type="match status" value="1"/>
</dbReference>
<dbReference type="AlphaFoldDB" id="A0A9X6NGE2"/>
<feature type="region of interest" description="Disordered" evidence="1">
    <location>
        <begin position="420"/>
        <end position="441"/>
    </location>
</feature>
<dbReference type="InterPro" id="IPR000591">
    <property type="entry name" value="DEP_dom"/>
</dbReference>
<evidence type="ECO:0000313" key="4">
    <source>
        <dbReference type="Proteomes" id="UP000192578"/>
    </source>
</evidence>
<dbReference type="GO" id="GO:0035556">
    <property type="term" value="P:intracellular signal transduction"/>
    <property type="evidence" value="ECO:0007669"/>
    <property type="project" value="InterPro"/>
</dbReference>
<dbReference type="PANTHER" id="PTHR16206:SF4">
    <property type="entry name" value="PROTEIN LET-99"/>
    <property type="match status" value="1"/>
</dbReference>
<proteinExistence type="predicted"/>